<feature type="domain" description="DUF4283" evidence="2">
    <location>
        <begin position="66"/>
        <end position="126"/>
    </location>
</feature>
<organism evidence="3 4">
    <name type="scientific">Lolium multiflorum</name>
    <name type="common">Italian ryegrass</name>
    <name type="synonym">Lolium perenne subsp. multiflorum</name>
    <dbReference type="NCBI Taxonomy" id="4521"/>
    <lineage>
        <taxon>Eukaryota</taxon>
        <taxon>Viridiplantae</taxon>
        <taxon>Streptophyta</taxon>
        <taxon>Embryophyta</taxon>
        <taxon>Tracheophyta</taxon>
        <taxon>Spermatophyta</taxon>
        <taxon>Magnoliopsida</taxon>
        <taxon>Liliopsida</taxon>
        <taxon>Poales</taxon>
        <taxon>Poaceae</taxon>
        <taxon>BOP clade</taxon>
        <taxon>Pooideae</taxon>
        <taxon>Poodae</taxon>
        <taxon>Poeae</taxon>
        <taxon>Poeae Chloroplast Group 2 (Poeae type)</taxon>
        <taxon>Loliodinae</taxon>
        <taxon>Loliinae</taxon>
        <taxon>Lolium</taxon>
    </lineage>
</organism>
<dbReference type="Pfam" id="PF14111">
    <property type="entry name" value="DUF4283"/>
    <property type="match status" value="1"/>
</dbReference>
<accession>A0AAD8RPL6</accession>
<dbReference type="InterPro" id="IPR025558">
    <property type="entry name" value="DUF4283"/>
</dbReference>
<dbReference type="PANTHER" id="PTHR31286">
    <property type="entry name" value="GLYCINE-RICH CELL WALL STRUCTURAL PROTEIN 1.8-LIKE"/>
    <property type="match status" value="1"/>
</dbReference>
<feature type="compositionally biased region" description="Basic and acidic residues" evidence="1">
    <location>
        <begin position="374"/>
        <end position="384"/>
    </location>
</feature>
<dbReference type="PANTHER" id="PTHR31286:SF167">
    <property type="entry name" value="OS09G0268800 PROTEIN"/>
    <property type="match status" value="1"/>
</dbReference>
<evidence type="ECO:0000256" key="1">
    <source>
        <dbReference type="SAM" id="MobiDB-lite"/>
    </source>
</evidence>
<evidence type="ECO:0000259" key="2">
    <source>
        <dbReference type="Pfam" id="PF14111"/>
    </source>
</evidence>
<feature type="region of interest" description="Disordered" evidence="1">
    <location>
        <begin position="256"/>
        <end position="297"/>
    </location>
</feature>
<dbReference type="InterPro" id="IPR040256">
    <property type="entry name" value="At4g02000-like"/>
</dbReference>
<dbReference type="AlphaFoldDB" id="A0AAD8RPL6"/>
<keyword evidence="4" id="KW-1185">Reference proteome</keyword>
<dbReference type="Proteomes" id="UP001231189">
    <property type="component" value="Unassembled WGS sequence"/>
</dbReference>
<dbReference type="EMBL" id="JAUUTY010000005">
    <property type="protein sequence ID" value="KAK1628838.1"/>
    <property type="molecule type" value="Genomic_DNA"/>
</dbReference>
<sequence>MADKAEASKGKGKKEENVDDLLGRLHLEDDEVEDFVWEDEVPDSEVKAKWLAIARVHTSKLGFSQSALFSDMRSAWNPAKEVTWRRIEQNLFTIQFNCLADWNKAMNQGPWLFRDQGLIMEEYDGFTNPLAINLDKITVWAQIHKLPDNYLKEHVIRGMSRCVGEVLEVQIKLPAGFIGSFVRLKIKLDTRKKLSRFVSMTRDKKKEYFQVKYEKMPDFCAHCGMIGHWYEECGTGEHDQNSFEWGDFILADGGRGRGRSRGQGRGQGSRSDGVPARGRGRGRGIFTANAGGVQSEAYPSDMDYEDFSAQNPNARKRLALNSCVTDGAMVVGNTGAGVLDKVAAIEERQGTDKDIDNDLSGTPQKNANKKKARKDGEGSQHDTNTEGSAASLEEDRREQ</sequence>
<evidence type="ECO:0000313" key="3">
    <source>
        <dbReference type="EMBL" id="KAK1628838.1"/>
    </source>
</evidence>
<gene>
    <name evidence="3" type="ORF">QYE76_003153</name>
</gene>
<name>A0AAD8RPL6_LOLMU</name>
<feature type="region of interest" description="Disordered" evidence="1">
    <location>
        <begin position="349"/>
        <end position="399"/>
    </location>
</feature>
<evidence type="ECO:0000313" key="4">
    <source>
        <dbReference type="Proteomes" id="UP001231189"/>
    </source>
</evidence>
<proteinExistence type="predicted"/>
<reference evidence="3" key="1">
    <citation type="submission" date="2023-07" db="EMBL/GenBank/DDBJ databases">
        <title>A chromosome-level genome assembly of Lolium multiflorum.</title>
        <authorList>
            <person name="Chen Y."/>
            <person name="Copetti D."/>
            <person name="Kolliker R."/>
            <person name="Studer B."/>
        </authorList>
    </citation>
    <scope>NUCLEOTIDE SEQUENCE</scope>
    <source>
        <strain evidence="3">02402/16</strain>
        <tissue evidence="3">Leaf</tissue>
    </source>
</reference>
<protein>
    <recommendedName>
        <fullName evidence="2">DUF4283 domain-containing protein</fullName>
    </recommendedName>
</protein>
<comment type="caution">
    <text evidence="3">The sequence shown here is derived from an EMBL/GenBank/DDBJ whole genome shotgun (WGS) entry which is preliminary data.</text>
</comment>